<protein>
    <submittedName>
        <fullName evidence="1">Uncharacterized protein</fullName>
    </submittedName>
</protein>
<reference evidence="1 2" key="1">
    <citation type="submission" date="2023-10" db="EMBL/GenBank/DDBJ databases">
        <title>Whole Genome based description of the genera Actinobaculum and Actinotignum reveals a complex phylogenetic relationship within the species included in the genus Actinotignum.</title>
        <authorList>
            <person name="Jensen C.S."/>
            <person name="Dargis R."/>
            <person name="Kemp M."/>
            <person name="Christensen J.J."/>
        </authorList>
    </citation>
    <scope>NUCLEOTIDE SEQUENCE [LARGE SCALE GENOMIC DNA]</scope>
    <source>
        <strain evidence="1 2">SLA_B974</strain>
    </source>
</reference>
<dbReference type="Proteomes" id="UP001275049">
    <property type="component" value="Unassembled WGS sequence"/>
</dbReference>
<dbReference type="RefSeq" id="WP_320755130.1">
    <property type="nucleotide sequence ID" value="NZ_JAWNGA010000005.1"/>
</dbReference>
<dbReference type="EMBL" id="JAWNGA010000005">
    <property type="protein sequence ID" value="MDY5132910.1"/>
    <property type="molecule type" value="Genomic_DNA"/>
</dbReference>
<evidence type="ECO:0000313" key="2">
    <source>
        <dbReference type="Proteomes" id="UP001275049"/>
    </source>
</evidence>
<sequence>MKKKSIYTAQPDIDFTPLDPQSLLGLDELGLVGLSHSRPCGLLLAKHQIRHQVARLVTYDNALAKNSQRFIQDRADLLPELDRSGTSRVRHQ</sequence>
<accession>A0ABU5G8A3</accession>
<organism evidence="1 2">
    <name type="scientific">Actinotignum urinale</name>
    <dbReference type="NCBI Taxonomy" id="190146"/>
    <lineage>
        <taxon>Bacteria</taxon>
        <taxon>Bacillati</taxon>
        <taxon>Actinomycetota</taxon>
        <taxon>Actinomycetes</taxon>
        <taxon>Actinomycetales</taxon>
        <taxon>Actinomycetaceae</taxon>
        <taxon>Actinotignum</taxon>
    </lineage>
</organism>
<proteinExistence type="predicted"/>
<keyword evidence="2" id="KW-1185">Reference proteome</keyword>
<gene>
    <name evidence="1" type="ORF">R6G86_04015</name>
</gene>
<comment type="caution">
    <text evidence="1">The sequence shown here is derived from an EMBL/GenBank/DDBJ whole genome shotgun (WGS) entry which is preliminary data.</text>
</comment>
<name>A0ABU5G8A3_9ACTO</name>
<evidence type="ECO:0000313" key="1">
    <source>
        <dbReference type="EMBL" id="MDY5132910.1"/>
    </source>
</evidence>